<evidence type="ECO:0000259" key="3">
    <source>
        <dbReference type="Pfam" id="PF00685"/>
    </source>
</evidence>
<sequence length="296" mass="35024">MPSKKLPDNAGTSVTVMDLDGYYLPTFNELKNHEEELRSIPDWQARDDDLMICTYPKSGTHWIWEIVSMLVKKKAERVSAVKETAMLEIMAKATLDNMPSPRVLNSHVYFEYLPKDFAKRRCKIIYAMRNPKDVAVSFFNHHSKICEYEFSGTWENYVQRFLKGDVDYGTWFDYTQKWEKFMADNPEYPIFMTTYEDMKQDPLRQVTRIAKFLEIDCDQAFLQEVTDLCQFDRMKKEKDALGEQVDAWKDGVPGMYRKGQVGDWKNWFTVAQSELFDRVYQERMKDSKVQPRFTLS</sequence>
<evidence type="ECO:0000313" key="5">
    <source>
        <dbReference type="Proteomes" id="UP000242188"/>
    </source>
</evidence>
<dbReference type="GO" id="GO:0008146">
    <property type="term" value="F:sulfotransferase activity"/>
    <property type="evidence" value="ECO:0007669"/>
    <property type="project" value="InterPro"/>
</dbReference>
<comment type="caution">
    <text evidence="4">The sequence shown here is derived from an EMBL/GenBank/DDBJ whole genome shotgun (WGS) entry which is preliminary data.</text>
</comment>
<name>A0A210PFB3_MIZYE</name>
<reference evidence="4 5" key="1">
    <citation type="journal article" date="2017" name="Nat. Ecol. Evol.">
        <title>Scallop genome provides insights into evolution of bilaterian karyotype and development.</title>
        <authorList>
            <person name="Wang S."/>
            <person name="Zhang J."/>
            <person name="Jiao W."/>
            <person name="Li J."/>
            <person name="Xun X."/>
            <person name="Sun Y."/>
            <person name="Guo X."/>
            <person name="Huan P."/>
            <person name="Dong B."/>
            <person name="Zhang L."/>
            <person name="Hu X."/>
            <person name="Sun X."/>
            <person name="Wang J."/>
            <person name="Zhao C."/>
            <person name="Wang Y."/>
            <person name="Wang D."/>
            <person name="Huang X."/>
            <person name="Wang R."/>
            <person name="Lv J."/>
            <person name="Li Y."/>
            <person name="Zhang Z."/>
            <person name="Liu B."/>
            <person name="Lu W."/>
            <person name="Hui Y."/>
            <person name="Liang J."/>
            <person name="Zhou Z."/>
            <person name="Hou R."/>
            <person name="Li X."/>
            <person name="Liu Y."/>
            <person name="Li H."/>
            <person name="Ning X."/>
            <person name="Lin Y."/>
            <person name="Zhao L."/>
            <person name="Xing Q."/>
            <person name="Dou J."/>
            <person name="Li Y."/>
            <person name="Mao J."/>
            <person name="Guo H."/>
            <person name="Dou H."/>
            <person name="Li T."/>
            <person name="Mu C."/>
            <person name="Jiang W."/>
            <person name="Fu Q."/>
            <person name="Fu X."/>
            <person name="Miao Y."/>
            <person name="Liu J."/>
            <person name="Yu Q."/>
            <person name="Li R."/>
            <person name="Liao H."/>
            <person name="Li X."/>
            <person name="Kong Y."/>
            <person name="Jiang Z."/>
            <person name="Chourrout D."/>
            <person name="Li R."/>
            <person name="Bao Z."/>
        </authorList>
    </citation>
    <scope>NUCLEOTIDE SEQUENCE [LARGE SCALE GENOMIC DNA]</scope>
    <source>
        <strain evidence="4 5">PY_sf001</strain>
    </source>
</reference>
<dbReference type="PANTHER" id="PTHR11783">
    <property type="entry name" value="SULFOTRANSFERASE SULT"/>
    <property type="match status" value="1"/>
</dbReference>
<dbReference type="SUPFAM" id="SSF52540">
    <property type="entry name" value="P-loop containing nucleoside triphosphate hydrolases"/>
    <property type="match status" value="1"/>
</dbReference>
<dbReference type="Pfam" id="PF00685">
    <property type="entry name" value="Sulfotransfer_1"/>
    <property type="match status" value="1"/>
</dbReference>
<evidence type="ECO:0000313" key="4">
    <source>
        <dbReference type="EMBL" id="OWF35183.1"/>
    </source>
</evidence>
<protein>
    <submittedName>
        <fullName evidence="4">Sulfotransferase family cytosolic 1B member 1</fullName>
    </submittedName>
</protein>
<keyword evidence="2 4" id="KW-0808">Transferase</keyword>
<dbReference type="InterPro" id="IPR000863">
    <property type="entry name" value="Sulfotransferase_dom"/>
</dbReference>
<accession>A0A210PFB3</accession>
<dbReference type="EMBL" id="NEDP02076738">
    <property type="protein sequence ID" value="OWF35183.1"/>
    <property type="molecule type" value="Genomic_DNA"/>
</dbReference>
<dbReference type="InterPro" id="IPR027417">
    <property type="entry name" value="P-loop_NTPase"/>
</dbReference>
<dbReference type="OrthoDB" id="205623at2759"/>
<keyword evidence="5" id="KW-1185">Reference proteome</keyword>
<proteinExistence type="inferred from homology"/>
<organism evidence="4 5">
    <name type="scientific">Mizuhopecten yessoensis</name>
    <name type="common">Japanese scallop</name>
    <name type="synonym">Patinopecten yessoensis</name>
    <dbReference type="NCBI Taxonomy" id="6573"/>
    <lineage>
        <taxon>Eukaryota</taxon>
        <taxon>Metazoa</taxon>
        <taxon>Spiralia</taxon>
        <taxon>Lophotrochozoa</taxon>
        <taxon>Mollusca</taxon>
        <taxon>Bivalvia</taxon>
        <taxon>Autobranchia</taxon>
        <taxon>Pteriomorphia</taxon>
        <taxon>Pectinida</taxon>
        <taxon>Pectinoidea</taxon>
        <taxon>Pectinidae</taxon>
        <taxon>Mizuhopecten</taxon>
    </lineage>
</organism>
<dbReference type="Gene3D" id="3.40.50.300">
    <property type="entry name" value="P-loop containing nucleotide triphosphate hydrolases"/>
    <property type="match status" value="1"/>
</dbReference>
<feature type="domain" description="Sulfotransferase" evidence="3">
    <location>
        <begin position="47"/>
        <end position="287"/>
    </location>
</feature>
<evidence type="ECO:0000256" key="2">
    <source>
        <dbReference type="ARBA" id="ARBA00022679"/>
    </source>
</evidence>
<dbReference type="AlphaFoldDB" id="A0A210PFB3"/>
<dbReference type="Proteomes" id="UP000242188">
    <property type="component" value="Unassembled WGS sequence"/>
</dbReference>
<evidence type="ECO:0000256" key="1">
    <source>
        <dbReference type="ARBA" id="ARBA00005771"/>
    </source>
</evidence>
<gene>
    <name evidence="4" type="ORF">KP79_PYT09662</name>
</gene>
<comment type="similarity">
    <text evidence="1">Belongs to the sulfotransferase 1 family.</text>
</comment>